<protein>
    <submittedName>
        <fullName evidence="2">Uncharacterized protein</fullName>
    </submittedName>
</protein>
<dbReference type="HOGENOM" id="CLU_3024671_0_0_7"/>
<gene>
    <name evidence="2" type="ordered locus">Deba_1056</name>
</gene>
<dbReference type="Proteomes" id="UP000009047">
    <property type="component" value="Chromosome"/>
</dbReference>
<dbReference type="STRING" id="644282.Deba_1056"/>
<dbReference type="EMBL" id="CP002085">
    <property type="protein sequence ID" value="ADK84424.1"/>
    <property type="molecule type" value="Genomic_DNA"/>
</dbReference>
<sequence length="55" mass="5628">MPVQFDPNQVAPSQAPAEQPAPPPQETAPPPPQDPPPPEPAPVEPCGGSVVDEVV</sequence>
<proteinExistence type="predicted"/>
<dbReference type="RefSeq" id="WP_013257878.1">
    <property type="nucleotide sequence ID" value="NC_014365.1"/>
</dbReference>
<organism evidence="2 3">
    <name type="scientific">Desulfarculus baarsii (strain ATCC 33931 / DSM 2075 / LMG 7858 / VKM B-1802 / 2st14)</name>
    <dbReference type="NCBI Taxonomy" id="644282"/>
    <lineage>
        <taxon>Bacteria</taxon>
        <taxon>Pseudomonadati</taxon>
        <taxon>Thermodesulfobacteriota</taxon>
        <taxon>Desulfarculia</taxon>
        <taxon>Desulfarculales</taxon>
        <taxon>Desulfarculaceae</taxon>
        <taxon>Desulfarculus</taxon>
    </lineage>
</organism>
<evidence type="ECO:0000313" key="2">
    <source>
        <dbReference type="EMBL" id="ADK84424.1"/>
    </source>
</evidence>
<evidence type="ECO:0000256" key="1">
    <source>
        <dbReference type="SAM" id="MobiDB-lite"/>
    </source>
</evidence>
<evidence type="ECO:0000313" key="3">
    <source>
        <dbReference type="Proteomes" id="UP000009047"/>
    </source>
</evidence>
<dbReference type="AlphaFoldDB" id="E1QIK1"/>
<name>E1QIK1_DESB2</name>
<reference evidence="2 3" key="1">
    <citation type="journal article" date="2010" name="Stand. Genomic Sci.">
        <title>Complete genome sequence of Desulfarculus baarsii type strain (2st14).</title>
        <authorList>
            <person name="Sun H."/>
            <person name="Spring S."/>
            <person name="Lapidus A."/>
            <person name="Davenport K."/>
            <person name="Del Rio T.G."/>
            <person name="Tice H."/>
            <person name="Nolan M."/>
            <person name="Copeland A."/>
            <person name="Cheng J.F."/>
            <person name="Lucas S."/>
            <person name="Tapia R."/>
            <person name="Goodwin L."/>
            <person name="Pitluck S."/>
            <person name="Ivanova N."/>
            <person name="Pagani I."/>
            <person name="Mavromatis K."/>
            <person name="Ovchinnikova G."/>
            <person name="Pati A."/>
            <person name="Chen A."/>
            <person name="Palaniappan K."/>
            <person name="Hauser L."/>
            <person name="Chang Y.J."/>
            <person name="Jeffries C.D."/>
            <person name="Detter J.C."/>
            <person name="Han C."/>
            <person name="Rohde M."/>
            <person name="Brambilla E."/>
            <person name="Goker M."/>
            <person name="Woyke T."/>
            <person name="Bristow J."/>
            <person name="Eisen J.A."/>
            <person name="Markowitz V."/>
            <person name="Hugenholtz P."/>
            <person name="Kyrpides N.C."/>
            <person name="Klenk H.P."/>
            <person name="Land M."/>
        </authorList>
    </citation>
    <scope>NUCLEOTIDE SEQUENCE [LARGE SCALE GENOMIC DNA]</scope>
    <source>
        <strain evidence="3">ATCC 33931 / DSM 2075 / LMG 7858 / VKM B-1802 / 2st14</strain>
    </source>
</reference>
<keyword evidence="3" id="KW-1185">Reference proteome</keyword>
<feature type="region of interest" description="Disordered" evidence="1">
    <location>
        <begin position="1"/>
        <end position="55"/>
    </location>
</feature>
<dbReference type="KEGG" id="dbr:Deba_1056"/>
<feature type="compositionally biased region" description="Pro residues" evidence="1">
    <location>
        <begin position="19"/>
        <end position="43"/>
    </location>
</feature>
<accession>E1QIK1</accession>